<protein>
    <submittedName>
        <fullName evidence="2">Uncharacterized protein</fullName>
    </submittedName>
</protein>
<sequence length="186" mass="20066">MTSTRVNAPNSGTDGNPSAVALPDVRAAIVYQSRRVGEPFEIVLRLREADGGFSQPMVLDAVGSTARMPEATLLNDGSLLVSWLAETSSGGEARTNVLGQRFDMQGGALSDSFTLSSRALSEGRYLDTQLEARREGGFVVQVVGVEATDDRWENDWDQAVVFPRDDSITPLDPEGPGWRTQLIPLA</sequence>
<reference evidence="2 4" key="1">
    <citation type="submission" date="2016-10" db="EMBL/GenBank/DDBJ databases">
        <authorList>
            <person name="Cai Z."/>
        </authorList>
    </citation>
    <scope>NUCLEOTIDE SEQUENCE [LARGE SCALE GENOMIC DNA]</scope>
    <source>
        <strain evidence="2 4">DSM 25227</strain>
    </source>
</reference>
<dbReference type="AlphaFoldDB" id="A0A2Y9AUG5"/>
<dbReference type="EMBL" id="QGDJ01000004">
    <property type="protein sequence ID" value="PWJ19247.1"/>
    <property type="molecule type" value="Genomic_DNA"/>
</dbReference>
<gene>
    <name evidence="1" type="ORF">BCF38_104181</name>
    <name evidence="2" type="ORF">SAMN05421539_104181</name>
</gene>
<accession>A0A2Y9AUG5</accession>
<reference evidence="1 3" key="2">
    <citation type="submission" date="2018-03" db="EMBL/GenBank/DDBJ databases">
        <title>Genomic Encyclopedia of Archaeal and Bacterial Type Strains, Phase II (KMG-II): from individual species to whole genera.</title>
        <authorList>
            <person name="Goeker M."/>
        </authorList>
    </citation>
    <scope>NUCLEOTIDE SEQUENCE [LARGE SCALE GENOMIC DNA]</scope>
    <source>
        <strain evidence="1 3">DSM 25227</strain>
    </source>
</reference>
<dbReference type="Proteomes" id="UP000245839">
    <property type="component" value="Unassembled WGS sequence"/>
</dbReference>
<dbReference type="RefSeq" id="WP_170125401.1">
    <property type="nucleotide sequence ID" value="NZ_QGDJ01000004.1"/>
</dbReference>
<dbReference type="EMBL" id="UETC01000004">
    <property type="protein sequence ID" value="SSA45909.1"/>
    <property type="molecule type" value="Genomic_DNA"/>
</dbReference>
<evidence type="ECO:0000313" key="4">
    <source>
        <dbReference type="Proteomes" id="UP000251571"/>
    </source>
</evidence>
<organism evidence="2 4">
    <name type="scientific">Jannaschia seohaensis</name>
    <dbReference type="NCBI Taxonomy" id="475081"/>
    <lineage>
        <taxon>Bacteria</taxon>
        <taxon>Pseudomonadati</taxon>
        <taxon>Pseudomonadota</taxon>
        <taxon>Alphaproteobacteria</taxon>
        <taxon>Rhodobacterales</taxon>
        <taxon>Roseobacteraceae</taxon>
        <taxon>Jannaschia</taxon>
    </lineage>
</organism>
<evidence type="ECO:0000313" key="1">
    <source>
        <dbReference type="EMBL" id="PWJ19247.1"/>
    </source>
</evidence>
<dbReference type="Proteomes" id="UP000251571">
    <property type="component" value="Unassembled WGS sequence"/>
</dbReference>
<evidence type="ECO:0000313" key="3">
    <source>
        <dbReference type="Proteomes" id="UP000245839"/>
    </source>
</evidence>
<name>A0A2Y9AUG5_9RHOB</name>
<evidence type="ECO:0000313" key="2">
    <source>
        <dbReference type="EMBL" id="SSA45909.1"/>
    </source>
</evidence>
<proteinExistence type="predicted"/>
<keyword evidence="3" id="KW-1185">Reference proteome</keyword>